<comment type="caution">
    <text evidence="1">The sequence shown here is derived from an EMBL/GenBank/DDBJ whole genome shotgun (WGS) entry which is preliminary data.</text>
</comment>
<sequence>MRTEMVAALIRPIVFQYLTEVKDGIVANAATATVTASGVLLGYGFKALLGL</sequence>
<dbReference type="EMBL" id="BMHC01000002">
    <property type="protein sequence ID" value="GGI22248.1"/>
    <property type="molecule type" value="Genomic_DNA"/>
</dbReference>
<gene>
    <name evidence="1" type="ORF">GCM10010987_18450</name>
</gene>
<name>A0AA88B7D3_9BRAD</name>
<reference evidence="1" key="1">
    <citation type="journal article" date="2014" name="Int. J. Syst. Evol. Microbiol.">
        <title>Complete genome sequence of Corynebacterium casei LMG S-19264T (=DSM 44701T), isolated from a smear-ripened cheese.</title>
        <authorList>
            <consortium name="US DOE Joint Genome Institute (JGI-PGF)"/>
            <person name="Walter F."/>
            <person name="Albersmeier A."/>
            <person name="Kalinowski J."/>
            <person name="Ruckert C."/>
        </authorList>
    </citation>
    <scope>NUCLEOTIDE SEQUENCE</scope>
    <source>
        <strain evidence="1">CGMCC 1.15034</strain>
    </source>
</reference>
<proteinExistence type="predicted"/>
<evidence type="ECO:0000313" key="2">
    <source>
        <dbReference type="Proteomes" id="UP000625079"/>
    </source>
</evidence>
<reference evidence="1" key="2">
    <citation type="submission" date="2022-12" db="EMBL/GenBank/DDBJ databases">
        <authorList>
            <person name="Sun Q."/>
            <person name="Zhou Y."/>
        </authorList>
    </citation>
    <scope>NUCLEOTIDE SEQUENCE</scope>
    <source>
        <strain evidence="1">CGMCC 1.15034</strain>
    </source>
</reference>
<protein>
    <submittedName>
        <fullName evidence="1">Uncharacterized protein</fullName>
    </submittedName>
</protein>
<accession>A0AA88B7D3</accession>
<dbReference type="AlphaFoldDB" id="A0AA88B7D3"/>
<evidence type="ECO:0000313" key="1">
    <source>
        <dbReference type="EMBL" id="GGI22248.1"/>
    </source>
</evidence>
<dbReference type="Proteomes" id="UP000625079">
    <property type="component" value="Unassembled WGS sequence"/>
</dbReference>
<organism evidence="1 2">
    <name type="scientific">Bradyrhizobium guangdongense</name>
    <dbReference type="NCBI Taxonomy" id="1325090"/>
    <lineage>
        <taxon>Bacteria</taxon>
        <taxon>Pseudomonadati</taxon>
        <taxon>Pseudomonadota</taxon>
        <taxon>Alphaproteobacteria</taxon>
        <taxon>Hyphomicrobiales</taxon>
        <taxon>Nitrobacteraceae</taxon>
        <taxon>Bradyrhizobium</taxon>
    </lineage>
</organism>